<dbReference type="SUPFAM" id="SSF52058">
    <property type="entry name" value="L domain-like"/>
    <property type="match status" value="1"/>
</dbReference>
<keyword evidence="1" id="KW-0677">Repeat</keyword>
<dbReference type="EMBL" id="JAAMPC010000004">
    <property type="protein sequence ID" value="KAG2317566.1"/>
    <property type="molecule type" value="Genomic_DNA"/>
</dbReference>
<dbReference type="Proteomes" id="UP000886595">
    <property type="component" value="Unassembled WGS sequence"/>
</dbReference>
<keyword evidence="4" id="KW-1185">Reference proteome</keyword>
<gene>
    <name evidence="3" type="ORF">Bca52824_020688</name>
</gene>
<sequence length="324" mass="36669">MSELVVLDLSYNRNLSELPEDISDLVSLQYLNMSKTNIQCLPLGLRELKKLRYLNLEFTWNLSSIVGVSSLLDLKVLRLRGSGVSLDVSTVEELQVLEQLEILTLGIGYDSGLVQFLSSHRLMSCTRDLEISGLQLQSSGISFSTTMNNLQYLDFLGCTISEIKIDMTYSPDLRNLTSPCFLSLSDVYVQGCKSLRELTWLMFAPSLTYIDVESSEQLEYIISKEKSIVGEESGMVPFLKLKFLRLSNVPELKNIYWSSLPFPCLKTIIAIGCPKLKRLPLNSKSGLEGEKGLIIRYREKEWIEGVEWEDEATKTRFLSSCVKV</sequence>
<evidence type="ECO:0000256" key="1">
    <source>
        <dbReference type="ARBA" id="ARBA00022737"/>
    </source>
</evidence>
<name>A0A8X7VTT2_BRACI</name>
<dbReference type="PANTHER" id="PTHR47186">
    <property type="entry name" value="LEUCINE-RICH REPEAT-CONTAINING PROTEIN 57"/>
    <property type="match status" value="1"/>
</dbReference>
<proteinExistence type="predicted"/>
<dbReference type="InterPro" id="IPR032675">
    <property type="entry name" value="LRR_dom_sf"/>
</dbReference>
<organism evidence="3 4">
    <name type="scientific">Brassica carinata</name>
    <name type="common">Ethiopian mustard</name>
    <name type="synonym">Abyssinian cabbage</name>
    <dbReference type="NCBI Taxonomy" id="52824"/>
    <lineage>
        <taxon>Eukaryota</taxon>
        <taxon>Viridiplantae</taxon>
        <taxon>Streptophyta</taxon>
        <taxon>Embryophyta</taxon>
        <taxon>Tracheophyta</taxon>
        <taxon>Spermatophyta</taxon>
        <taxon>Magnoliopsida</taxon>
        <taxon>eudicotyledons</taxon>
        <taxon>Gunneridae</taxon>
        <taxon>Pentapetalae</taxon>
        <taxon>rosids</taxon>
        <taxon>malvids</taxon>
        <taxon>Brassicales</taxon>
        <taxon>Brassicaceae</taxon>
        <taxon>Brassiceae</taxon>
        <taxon>Brassica</taxon>
    </lineage>
</organism>
<evidence type="ECO:0000313" key="4">
    <source>
        <dbReference type="Proteomes" id="UP000886595"/>
    </source>
</evidence>
<evidence type="ECO:0000313" key="3">
    <source>
        <dbReference type="EMBL" id="KAG2317566.1"/>
    </source>
</evidence>
<evidence type="ECO:0000259" key="2">
    <source>
        <dbReference type="Pfam" id="PF23598"/>
    </source>
</evidence>
<accession>A0A8X7VTT2</accession>
<feature type="domain" description="Disease resistance R13L4/SHOC-2-like LRR" evidence="2">
    <location>
        <begin position="7"/>
        <end position="247"/>
    </location>
</feature>
<comment type="caution">
    <text evidence="3">The sequence shown here is derived from an EMBL/GenBank/DDBJ whole genome shotgun (WGS) entry which is preliminary data.</text>
</comment>
<dbReference type="Gene3D" id="3.80.10.10">
    <property type="entry name" value="Ribonuclease Inhibitor"/>
    <property type="match status" value="2"/>
</dbReference>
<dbReference type="Pfam" id="PF23598">
    <property type="entry name" value="LRR_14"/>
    <property type="match status" value="1"/>
</dbReference>
<dbReference type="AlphaFoldDB" id="A0A8X7VTT2"/>
<dbReference type="PANTHER" id="PTHR47186:SF52">
    <property type="entry name" value="BNAC05G11800D PROTEIN"/>
    <property type="match status" value="1"/>
</dbReference>
<dbReference type="InterPro" id="IPR055414">
    <property type="entry name" value="LRR_R13L4/SHOC2-like"/>
</dbReference>
<reference evidence="3 4" key="1">
    <citation type="submission" date="2020-02" db="EMBL/GenBank/DDBJ databases">
        <authorList>
            <person name="Ma Q."/>
            <person name="Huang Y."/>
            <person name="Song X."/>
            <person name="Pei D."/>
        </authorList>
    </citation>
    <scope>NUCLEOTIDE SEQUENCE [LARGE SCALE GENOMIC DNA]</scope>
    <source>
        <strain evidence="3">Sxm20200214</strain>
        <tissue evidence="3">Leaf</tissue>
    </source>
</reference>
<protein>
    <recommendedName>
        <fullName evidence="2">Disease resistance R13L4/SHOC-2-like LRR domain-containing protein</fullName>
    </recommendedName>
</protein>
<dbReference type="OrthoDB" id="1112588at2759"/>